<keyword evidence="3" id="KW-1185">Reference proteome</keyword>
<dbReference type="InterPro" id="IPR053202">
    <property type="entry name" value="EGF_Rcpt_Signaling_Reg"/>
</dbReference>
<dbReference type="Gene3D" id="3.40.50.150">
    <property type="entry name" value="Vaccinia Virus protein VP39"/>
    <property type="match status" value="1"/>
</dbReference>
<dbReference type="Proteomes" id="UP001597135">
    <property type="component" value="Unassembled WGS sequence"/>
</dbReference>
<dbReference type="InterPro" id="IPR029063">
    <property type="entry name" value="SAM-dependent_MTases_sf"/>
</dbReference>
<reference evidence="3" key="1">
    <citation type="journal article" date="2019" name="Int. J. Syst. Evol. Microbiol.">
        <title>The Global Catalogue of Microorganisms (GCM) 10K type strain sequencing project: providing services to taxonomists for standard genome sequencing and annotation.</title>
        <authorList>
            <consortium name="The Broad Institute Genomics Platform"/>
            <consortium name="The Broad Institute Genome Sequencing Center for Infectious Disease"/>
            <person name="Wu L."/>
            <person name="Ma J."/>
        </authorList>
    </citation>
    <scope>NUCLEOTIDE SEQUENCE [LARGE SCALE GENOMIC DNA]</scope>
    <source>
        <strain evidence="3">CCUG 62953</strain>
    </source>
</reference>
<feature type="domain" description="Methyltransferase FkbM" evidence="1">
    <location>
        <begin position="230"/>
        <end position="391"/>
    </location>
</feature>
<keyword evidence="2" id="KW-0808">Transferase</keyword>
<dbReference type="Pfam" id="PF05050">
    <property type="entry name" value="Methyltransf_21"/>
    <property type="match status" value="1"/>
</dbReference>
<dbReference type="GO" id="GO:0032259">
    <property type="term" value="P:methylation"/>
    <property type="evidence" value="ECO:0007669"/>
    <property type="project" value="UniProtKB-KW"/>
</dbReference>
<evidence type="ECO:0000313" key="2">
    <source>
        <dbReference type="EMBL" id="MFD1344468.1"/>
    </source>
</evidence>
<dbReference type="EMBL" id="JBHTMU010000051">
    <property type="protein sequence ID" value="MFD1344468.1"/>
    <property type="molecule type" value="Genomic_DNA"/>
</dbReference>
<proteinExistence type="predicted"/>
<sequence>MTDSTNSNQSFEALQALWERGDWDILRRTRLAEIVDLPERRDAALLVAAAHFHSADSYQTTLWLDQALDWGAKPQLVRQVLHAGLRNTCGRISASLGRDSEAESFFERSLPPLLVSGRRDRSGFLRRIAEMARMGLFPETVQVLGNGVKAERARDVPSDTLLTILESGLTQVSHELSLALQRNQIGTAHPRETEDPAAYAEAHSVSQLGQDIWVLEQSGFKRDGFFVEFGATNGILLSNTYLLENGFGWSGLCAEPNPTYFEQLRRNRRCTVSQSCISGETGREVEFILANEYGGFAEYADADMHKDKREAYAARGDTLTLTTVSLDDFLRQHDAPRRIDYLSIDTEGSEYEILSAFPFEDWDIRMLTVEHNFAPMREQIRALLEAQGYRCIEMQWDDWYIRDPAEKT</sequence>
<dbReference type="SUPFAM" id="SSF53335">
    <property type="entry name" value="S-adenosyl-L-methionine-dependent methyltransferases"/>
    <property type="match status" value="1"/>
</dbReference>
<keyword evidence="2" id="KW-0489">Methyltransferase</keyword>
<comment type="caution">
    <text evidence="2">The sequence shown here is derived from an EMBL/GenBank/DDBJ whole genome shotgun (WGS) entry which is preliminary data.</text>
</comment>
<gene>
    <name evidence="2" type="ORF">ACFQ4E_18705</name>
</gene>
<dbReference type="InterPro" id="IPR006342">
    <property type="entry name" value="FkbM_mtfrase"/>
</dbReference>
<accession>A0ABW3ZNE5</accession>
<dbReference type="PANTHER" id="PTHR34009:SF2">
    <property type="entry name" value="PROTEIN STAR"/>
    <property type="match status" value="1"/>
</dbReference>
<dbReference type="PANTHER" id="PTHR34009">
    <property type="entry name" value="PROTEIN STAR"/>
    <property type="match status" value="1"/>
</dbReference>
<dbReference type="GO" id="GO:0008168">
    <property type="term" value="F:methyltransferase activity"/>
    <property type="evidence" value="ECO:0007669"/>
    <property type="project" value="UniProtKB-KW"/>
</dbReference>
<protein>
    <submittedName>
        <fullName evidence="2">FkbM family methyltransferase</fullName>
    </submittedName>
</protein>
<dbReference type="RefSeq" id="WP_386806048.1">
    <property type="nucleotide sequence ID" value="NZ_JBHTMU010000051.1"/>
</dbReference>
<evidence type="ECO:0000313" key="3">
    <source>
        <dbReference type="Proteomes" id="UP001597135"/>
    </source>
</evidence>
<name>A0ABW3ZNE5_9RHOB</name>
<dbReference type="NCBIfam" id="TIGR01444">
    <property type="entry name" value="fkbM_fam"/>
    <property type="match status" value="1"/>
</dbReference>
<organism evidence="2 3">
    <name type="scientific">Litorisediminicola beolgyonensis</name>
    <dbReference type="NCBI Taxonomy" id="1173614"/>
    <lineage>
        <taxon>Bacteria</taxon>
        <taxon>Pseudomonadati</taxon>
        <taxon>Pseudomonadota</taxon>
        <taxon>Alphaproteobacteria</taxon>
        <taxon>Rhodobacterales</taxon>
        <taxon>Paracoccaceae</taxon>
        <taxon>Litorisediminicola</taxon>
    </lineage>
</organism>
<evidence type="ECO:0000259" key="1">
    <source>
        <dbReference type="Pfam" id="PF05050"/>
    </source>
</evidence>